<dbReference type="Ensembl" id="ENSMFAT00000084187.1">
    <property type="protein sequence ID" value="ENSMFAP00000062239.1"/>
    <property type="gene ID" value="ENSMFAG00000062847.1"/>
</dbReference>
<dbReference type="AlphaFoldDB" id="A0A7N9DFP8"/>
<reference evidence="2" key="2">
    <citation type="submission" date="2025-08" db="UniProtKB">
        <authorList>
            <consortium name="Ensembl"/>
        </authorList>
    </citation>
    <scope>IDENTIFICATION</scope>
</reference>
<proteinExistence type="predicted"/>
<protein>
    <submittedName>
        <fullName evidence="2">Uncharacterized protein</fullName>
    </submittedName>
</protein>
<dbReference type="Proteomes" id="UP000233100">
    <property type="component" value="Chromosome 2"/>
</dbReference>
<feature type="transmembrane region" description="Helical" evidence="1">
    <location>
        <begin position="52"/>
        <end position="70"/>
    </location>
</feature>
<reference evidence="2 3" key="1">
    <citation type="submission" date="2013-03" db="EMBL/GenBank/DDBJ databases">
        <authorList>
            <person name="Warren W."/>
            <person name="Wilson R.K."/>
        </authorList>
    </citation>
    <scope>NUCLEOTIDE SEQUENCE</scope>
</reference>
<keyword evidence="3" id="KW-1185">Reference proteome</keyword>
<dbReference type="GeneTree" id="ENSGT00940000161627"/>
<dbReference type="PANTHER" id="PTHR46254">
    <property type="entry name" value="PROTEIN GVQW1-RELATED"/>
    <property type="match status" value="1"/>
</dbReference>
<sequence>MQQEDICPNSLSLCKSGTLDKDGQHLLPRQLRGWHEANTTGYPELLIRPQNIIQTAFSFSFLFFFFFFLLRQSLTLITQAGIQWCDLGSLQPLPPGFKQFSCLSLPSSWDYRRMPPCLANFCMFNRDRISPSWPGWS</sequence>
<evidence type="ECO:0000313" key="3">
    <source>
        <dbReference type="Proteomes" id="UP000233100"/>
    </source>
</evidence>
<keyword evidence="1" id="KW-1133">Transmembrane helix</keyword>
<dbReference type="PANTHER" id="PTHR46254:SF6">
    <property type="entry name" value="HIGH MOBILITY GROUP AT-HOOK 2"/>
    <property type="match status" value="1"/>
</dbReference>
<reference evidence="2" key="3">
    <citation type="submission" date="2025-09" db="UniProtKB">
        <authorList>
            <consortium name="Ensembl"/>
        </authorList>
    </citation>
    <scope>IDENTIFICATION</scope>
</reference>
<evidence type="ECO:0000313" key="2">
    <source>
        <dbReference type="Ensembl" id="ENSMFAP00000062239.1"/>
    </source>
</evidence>
<accession>A0A7N9DFP8</accession>
<keyword evidence="1" id="KW-0812">Transmembrane</keyword>
<name>A0A7N9DFP8_MACFA</name>
<keyword evidence="1" id="KW-0472">Membrane</keyword>
<evidence type="ECO:0000256" key="1">
    <source>
        <dbReference type="SAM" id="Phobius"/>
    </source>
</evidence>
<organism evidence="2 3">
    <name type="scientific">Macaca fascicularis</name>
    <name type="common">Crab-eating macaque</name>
    <name type="synonym">Cynomolgus monkey</name>
    <dbReference type="NCBI Taxonomy" id="9541"/>
    <lineage>
        <taxon>Eukaryota</taxon>
        <taxon>Metazoa</taxon>
        <taxon>Chordata</taxon>
        <taxon>Craniata</taxon>
        <taxon>Vertebrata</taxon>
        <taxon>Euteleostomi</taxon>
        <taxon>Mammalia</taxon>
        <taxon>Eutheria</taxon>
        <taxon>Euarchontoglires</taxon>
        <taxon>Primates</taxon>
        <taxon>Haplorrhini</taxon>
        <taxon>Catarrhini</taxon>
        <taxon>Cercopithecidae</taxon>
        <taxon>Cercopithecinae</taxon>
        <taxon>Macaca</taxon>
    </lineage>
</organism>